<evidence type="ECO:0000313" key="2">
    <source>
        <dbReference type="EMBL" id="EON77179.1"/>
    </source>
</evidence>
<feature type="transmembrane region" description="Helical" evidence="1">
    <location>
        <begin position="120"/>
        <end position="139"/>
    </location>
</feature>
<proteinExistence type="predicted"/>
<dbReference type="EMBL" id="AQHR01000064">
    <property type="protein sequence ID" value="EON77179.1"/>
    <property type="molecule type" value="Genomic_DNA"/>
</dbReference>
<name>R7ZT61_9BACT</name>
<keyword evidence="1" id="KW-0472">Membrane</keyword>
<accession>R7ZT61</accession>
<gene>
    <name evidence="2" type="ORF">ADIS_2340</name>
</gene>
<dbReference type="STRING" id="1232681.ADIS_2340"/>
<feature type="transmembrane region" description="Helical" evidence="1">
    <location>
        <begin position="56"/>
        <end position="72"/>
    </location>
</feature>
<dbReference type="PATRIC" id="fig|1288963.3.peg.2331"/>
<protein>
    <submittedName>
        <fullName evidence="2">Putative transmembrane protein</fullName>
    </submittedName>
</protein>
<comment type="caution">
    <text evidence="2">The sequence shown here is derived from an EMBL/GenBank/DDBJ whole genome shotgun (WGS) entry which is preliminary data.</text>
</comment>
<evidence type="ECO:0000313" key="3">
    <source>
        <dbReference type="Proteomes" id="UP000013909"/>
    </source>
</evidence>
<evidence type="ECO:0000256" key="1">
    <source>
        <dbReference type="SAM" id="Phobius"/>
    </source>
</evidence>
<sequence length="247" mass="28698">MTDRVFIAGLIILAINDHYLKSNYPNMITGKLSDFVGLFIFPIFLSVILPIRTRANYFLAALIFIVWNSPLVEQLIQVGKSIGLPLHRTVDPTDLLAFIILPFSYLYLRELQKEEIRKKHFRIPLVIVSFIVLTSTTLAPNFGADLNKKYKINATRSELIKEIEKMNLELIYDVQNEIDTTYIIRNLIVEGDTVIRHANFTIKEIDDYSIFTIKQIATYRSHPAFFTWGQRKKIKKIGEKYIIEELK</sequence>
<dbReference type="AlphaFoldDB" id="R7ZT61"/>
<keyword evidence="3" id="KW-1185">Reference proteome</keyword>
<reference evidence="2 3" key="1">
    <citation type="submission" date="2013-02" db="EMBL/GenBank/DDBJ databases">
        <title>A novel strain isolated from Lonar lake, Maharashtra, India.</title>
        <authorList>
            <person name="Singh A."/>
        </authorList>
    </citation>
    <scope>NUCLEOTIDE SEQUENCE [LARGE SCALE GENOMIC DNA]</scope>
    <source>
        <strain evidence="2 3">AK24</strain>
    </source>
</reference>
<organism evidence="2 3">
    <name type="scientific">Lunatimonas lonarensis</name>
    <dbReference type="NCBI Taxonomy" id="1232681"/>
    <lineage>
        <taxon>Bacteria</taxon>
        <taxon>Pseudomonadati</taxon>
        <taxon>Bacteroidota</taxon>
        <taxon>Cytophagia</taxon>
        <taxon>Cytophagales</taxon>
        <taxon>Cyclobacteriaceae</taxon>
    </lineage>
</organism>
<feature type="transmembrane region" description="Helical" evidence="1">
    <location>
        <begin position="32"/>
        <end position="49"/>
    </location>
</feature>
<feature type="transmembrane region" description="Helical" evidence="1">
    <location>
        <begin position="92"/>
        <end position="108"/>
    </location>
</feature>
<keyword evidence="1 2" id="KW-0812">Transmembrane</keyword>
<dbReference type="Proteomes" id="UP000013909">
    <property type="component" value="Unassembled WGS sequence"/>
</dbReference>
<keyword evidence="1" id="KW-1133">Transmembrane helix</keyword>